<sequence>MVRRISMDDKAKLKAFSIENDSAGWLKKKLFKKEVTWPRELYLNVLGCKALVPQSAVGEGGPLTATASVTTDGENGDAAGTAAAGVILAGVGGDIDARVNPERATPPPGGALGAAGGVVVATPGTADGTVNRTVSGSVSDNLSRGLDTESEGGIESGDEATSSVGDGAEPVEDVNELMSALSSNMEGGEVKEVKGECFVRIRNATTGRDLQTETVSGGANIGFHETFVVPCQGPRDAVVLEVFFGEGEKAVAIGDAALPLDARVVGVSHPVLLSVKDKQGRNRGFLRVETFWLDEAKPRKEVGEFYYKVVHPCGVHLRNQPCTGSDRSVHVLGCGEVFVACERQWHVGGEPVDGDCSPVFVKLMTSKDRWNRSGWCFETLCNSGGVSVPVLERASPPLRESGRYFFRVCNPEGARLHRKGDTKSRLRKELLPEGQVLEAGNKWTPAGSPVTFVTVVNGRGFVIQRRGEKTVMNATGEAAFEEVECPKSTVLSSVGVPEHTAEPPTSSSTVEAADATSADGTAATASKGDGRNRRSRSSSPSKTRDSKVDKKKAAEAAAAAASVRRLYRVREEVGVEATKTPDIVAPAADRIEVGVAFYGKAEVVKHYEGIGDVAFVMRETDGLWVRANRPGVALMLDVFTNVHEFGAYTYRVCHENGVVVRTAPGLDAPPVKPRRILPVTKLVNVSERLTRAEDIMNLSRPPIFLRLAGNDGWVFDRRGHTLVCEDVTVKSRIATANAITSEAARLSLGGVAP</sequence>
<dbReference type="Proteomes" id="UP000002630">
    <property type="component" value="Linkage Group LG10"/>
</dbReference>
<name>D8LDJ8_ECTSI</name>
<feature type="region of interest" description="Disordered" evidence="1">
    <location>
        <begin position="495"/>
        <end position="553"/>
    </location>
</feature>
<dbReference type="EMBL" id="FN649735">
    <property type="protein sequence ID" value="CBN74070.1"/>
    <property type="molecule type" value="Genomic_DNA"/>
</dbReference>
<accession>D8LDJ8</accession>
<organism evidence="2 3">
    <name type="scientific">Ectocarpus siliculosus</name>
    <name type="common">Brown alga</name>
    <name type="synonym">Conferva siliculosa</name>
    <dbReference type="NCBI Taxonomy" id="2880"/>
    <lineage>
        <taxon>Eukaryota</taxon>
        <taxon>Sar</taxon>
        <taxon>Stramenopiles</taxon>
        <taxon>Ochrophyta</taxon>
        <taxon>PX clade</taxon>
        <taxon>Phaeophyceae</taxon>
        <taxon>Ectocarpales</taxon>
        <taxon>Ectocarpaceae</taxon>
        <taxon>Ectocarpus</taxon>
    </lineage>
</organism>
<gene>
    <name evidence="2" type="ORF">Esi_0012_0127</name>
</gene>
<dbReference type="OrthoDB" id="10329886at2759"/>
<feature type="compositionally biased region" description="Acidic residues" evidence="1">
    <location>
        <begin position="148"/>
        <end position="158"/>
    </location>
</feature>
<keyword evidence="3" id="KW-1185">Reference proteome</keyword>
<dbReference type="InParanoid" id="D8LDJ8"/>
<feature type="compositionally biased region" description="Low complexity" evidence="1">
    <location>
        <begin position="512"/>
        <end position="527"/>
    </location>
</feature>
<feature type="region of interest" description="Disordered" evidence="1">
    <location>
        <begin position="130"/>
        <end position="169"/>
    </location>
</feature>
<feature type="compositionally biased region" description="Basic and acidic residues" evidence="1">
    <location>
        <begin position="542"/>
        <end position="553"/>
    </location>
</feature>
<protein>
    <submittedName>
        <fullName evidence="2">Uncharacterized protein</fullName>
    </submittedName>
</protein>
<feature type="compositionally biased region" description="Polar residues" evidence="1">
    <location>
        <begin position="131"/>
        <end position="142"/>
    </location>
</feature>
<evidence type="ECO:0000256" key="1">
    <source>
        <dbReference type="SAM" id="MobiDB-lite"/>
    </source>
</evidence>
<proteinExistence type="predicted"/>
<dbReference type="EMBL" id="FN647877">
    <property type="protein sequence ID" value="CBN74070.1"/>
    <property type="molecule type" value="Genomic_DNA"/>
</dbReference>
<evidence type="ECO:0000313" key="2">
    <source>
        <dbReference type="EMBL" id="CBN74070.1"/>
    </source>
</evidence>
<dbReference type="AlphaFoldDB" id="D8LDJ8"/>
<reference evidence="2 3" key="1">
    <citation type="journal article" date="2010" name="Nature">
        <title>The Ectocarpus genome and the independent evolution of multicellularity in brown algae.</title>
        <authorList>
            <person name="Cock J.M."/>
            <person name="Sterck L."/>
            <person name="Rouze P."/>
            <person name="Scornet D."/>
            <person name="Allen A.E."/>
            <person name="Amoutzias G."/>
            <person name="Anthouard V."/>
            <person name="Artiguenave F."/>
            <person name="Aury J.M."/>
            <person name="Badger J.H."/>
            <person name="Beszteri B."/>
            <person name="Billiau K."/>
            <person name="Bonnet E."/>
            <person name="Bothwell J.H."/>
            <person name="Bowler C."/>
            <person name="Boyen C."/>
            <person name="Brownlee C."/>
            <person name="Carrano C.J."/>
            <person name="Charrier B."/>
            <person name="Cho G.Y."/>
            <person name="Coelho S.M."/>
            <person name="Collen J."/>
            <person name="Corre E."/>
            <person name="Da Silva C."/>
            <person name="Delage L."/>
            <person name="Delaroque N."/>
            <person name="Dittami S.M."/>
            <person name="Doulbeau S."/>
            <person name="Elias M."/>
            <person name="Farnham G."/>
            <person name="Gachon C.M."/>
            <person name="Gschloessl B."/>
            <person name="Heesch S."/>
            <person name="Jabbari K."/>
            <person name="Jubin C."/>
            <person name="Kawai H."/>
            <person name="Kimura K."/>
            <person name="Kloareg B."/>
            <person name="Kupper F.C."/>
            <person name="Lang D."/>
            <person name="Le Bail A."/>
            <person name="Leblanc C."/>
            <person name="Lerouge P."/>
            <person name="Lohr M."/>
            <person name="Lopez P.J."/>
            <person name="Martens C."/>
            <person name="Maumus F."/>
            <person name="Michel G."/>
            <person name="Miranda-Saavedra D."/>
            <person name="Morales J."/>
            <person name="Moreau H."/>
            <person name="Motomura T."/>
            <person name="Nagasato C."/>
            <person name="Napoli C.A."/>
            <person name="Nelson D.R."/>
            <person name="Nyvall-Collen P."/>
            <person name="Peters A.F."/>
            <person name="Pommier C."/>
            <person name="Potin P."/>
            <person name="Poulain J."/>
            <person name="Quesneville H."/>
            <person name="Read B."/>
            <person name="Rensing S.A."/>
            <person name="Ritter A."/>
            <person name="Rousvoal S."/>
            <person name="Samanta M."/>
            <person name="Samson G."/>
            <person name="Schroeder D.C."/>
            <person name="Segurens B."/>
            <person name="Strittmatter M."/>
            <person name="Tonon T."/>
            <person name="Tregear J.W."/>
            <person name="Valentin K."/>
            <person name="von Dassow P."/>
            <person name="Yamagishi T."/>
            <person name="Van de Peer Y."/>
            <person name="Wincker P."/>
        </authorList>
    </citation>
    <scope>NUCLEOTIDE SEQUENCE [LARGE SCALE GENOMIC DNA]</scope>
    <source>
        <strain evidence="3">Ec32 / CCAP1310/4</strain>
    </source>
</reference>
<evidence type="ECO:0000313" key="3">
    <source>
        <dbReference type="Proteomes" id="UP000002630"/>
    </source>
</evidence>